<evidence type="ECO:0000256" key="1">
    <source>
        <dbReference type="ARBA" id="ARBA00004141"/>
    </source>
</evidence>
<dbReference type="AlphaFoldDB" id="A0A090CB92"/>
<feature type="transmembrane region" description="Helical" evidence="7">
    <location>
        <begin position="12"/>
        <end position="32"/>
    </location>
</feature>
<evidence type="ECO:0000259" key="8">
    <source>
        <dbReference type="Pfam" id="PF20684"/>
    </source>
</evidence>
<feature type="domain" description="Rhodopsin" evidence="8">
    <location>
        <begin position="32"/>
        <end position="269"/>
    </location>
</feature>
<proteinExistence type="inferred from homology"/>
<name>A0A090CB92_PODAN</name>
<protein>
    <recommendedName>
        <fullName evidence="8">Rhodopsin domain-containing protein</fullName>
    </recommendedName>
</protein>
<sequence>MASGNLPGENRAYQIEAPCIVFFVLAPIFVGVRLWARIKLRGWSGLGLDDWTIVVSTIFATVVSALMVASCAHGFGQHIANLTKPNRLMTLKLFYVAQAFYKLTINLTKASILLLYLRIFPKQWFRKTCLVLLAVILLYMVGTTASSIGQCNPIPRAWDKSIAGTCISITANWYANAAFSITTDLVILGLPMHSIYTSHLPTSQKLALMGVFALGLFTTITSILRMTTLNFSSTSPDITFDIDSSIWTMIEQNLAIICACLPVCRLPLSYILPSYFSTSTSPSSSSSMPAIKMKPRIHIGGSSSSTQEFNGHISDAEGGYERRRYGQYGIDKGVIETSVGVVMPPATPVTAGRPDTSGSRRTKAEEWVQQQRREHENLGRPSFHGSVVSAGRSCHSSGEEGDRQSEGAIRMVRNYGVWSDGREVEPHAQVR</sequence>
<evidence type="ECO:0000313" key="9">
    <source>
        <dbReference type="EMBL" id="CDP22334.1"/>
    </source>
</evidence>
<dbReference type="PANTHER" id="PTHR33048">
    <property type="entry name" value="PTH11-LIKE INTEGRAL MEMBRANE PROTEIN (AFU_ORTHOLOGUE AFUA_5G11245)"/>
    <property type="match status" value="1"/>
</dbReference>
<comment type="subcellular location">
    <subcellularLocation>
        <location evidence="1">Membrane</location>
        <topology evidence="1">Multi-pass membrane protein</topology>
    </subcellularLocation>
</comment>
<evidence type="ECO:0000256" key="6">
    <source>
        <dbReference type="SAM" id="MobiDB-lite"/>
    </source>
</evidence>
<feature type="compositionally biased region" description="Basic and acidic residues" evidence="6">
    <location>
        <begin position="362"/>
        <end position="378"/>
    </location>
</feature>
<evidence type="ECO:0000313" key="10">
    <source>
        <dbReference type="Proteomes" id="UP000001197"/>
    </source>
</evidence>
<feature type="transmembrane region" description="Helical" evidence="7">
    <location>
        <begin position="53"/>
        <end position="75"/>
    </location>
</feature>
<comment type="similarity">
    <text evidence="5">Belongs to the SAT4 family.</text>
</comment>
<reference evidence="10" key="2">
    <citation type="journal article" date="2014" name="Genetics">
        <title>Maintaining two mating types: Structure of the mating type locus and its role in heterokaryosis in Podospora anserina.</title>
        <authorList>
            <person name="Grognet P."/>
            <person name="Bidard F."/>
            <person name="Kuchly C."/>
            <person name="Tong L.C.H."/>
            <person name="Coppin E."/>
            <person name="Benkhali J.A."/>
            <person name="Couloux A."/>
            <person name="Wincker P."/>
            <person name="Debuchy R."/>
            <person name="Silar P."/>
        </authorList>
    </citation>
    <scope>GENOME REANNOTATION</scope>
    <source>
        <strain evidence="10">S / ATCC MYA-4624 / DSM 980 / FGSC 10383</strain>
    </source>
</reference>
<dbReference type="InterPro" id="IPR052337">
    <property type="entry name" value="SAT4-like"/>
</dbReference>
<evidence type="ECO:0000256" key="4">
    <source>
        <dbReference type="ARBA" id="ARBA00023136"/>
    </source>
</evidence>
<reference evidence="9 10" key="1">
    <citation type="journal article" date="2008" name="Genome Biol.">
        <title>The genome sequence of the model ascomycete fungus Podospora anserina.</title>
        <authorList>
            <person name="Espagne E."/>
            <person name="Lespinet O."/>
            <person name="Malagnac F."/>
            <person name="Da Silva C."/>
            <person name="Jaillon O."/>
            <person name="Porcel B.M."/>
            <person name="Couloux A."/>
            <person name="Aury J.-M."/>
            <person name="Segurens B."/>
            <person name="Poulain J."/>
            <person name="Anthouard V."/>
            <person name="Grossetete S."/>
            <person name="Khalili H."/>
            <person name="Coppin E."/>
            <person name="Dequard-Chablat M."/>
            <person name="Picard M."/>
            <person name="Contamine V."/>
            <person name="Arnaise S."/>
            <person name="Bourdais A."/>
            <person name="Berteaux-Lecellier V."/>
            <person name="Gautheret D."/>
            <person name="de Vries R.P."/>
            <person name="Battaglia E."/>
            <person name="Coutinho P.M."/>
            <person name="Danchin E.G.J."/>
            <person name="Henrissat B."/>
            <person name="El Khoury R."/>
            <person name="Sainsard-Chanet A."/>
            <person name="Boivin A."/>
            <person name="Pinan-Lucarre B."/>
            <person name="Sellem C.H."/>
            <person name="Debuchy R."/>
            <person name="Wincker P."/>
            <person name="Weissenbach J."/>
            <person name="Silar P."/>
        </authorList>
    </citation>
    <scope>NUCLEOTIDE SEQUENCE [LARGE SCALE GENOMIC DNA]</scope>
    <source>
        <strain evidence="10">S / ATCC MYA-4624 / DSM 980 / FGSC 10383</strain>
    </source>
</reference>
<keyword evidence="10" id="KW-1185">Reference proteome</keyword>
<dbReference type="eggNOG" id="ENOG502SHQF">
    <property type="taxonomic scope" value="Eukaryota"/>
</dbReference>
<evidence type="ECO:0000256" key="5">
    <source>
        <dbReference type="ARBA" id="ARBA00038359"/>
    </source>
</evidence>
<evidence type="ECO:0000256" key="3">
    <source>
        <dbReference type="ARBA" id="ARBA00022989"/>
    </source>
</evidence>
<keyword evidence="4 7" id="KW-0472">Membrane</keyword>
<feature type="transmembrane region" description="Helical" evidence="7">
    <location>
        <begin position="206"/>
        <end position="224"/>
    </location>
</feature>
<dbReference type="PANTHER" id="PTHR33048:SF55">
    <property type="entry name" value="INTEGRAL MEMBRANE PROTEIN"/>
    <property type="match status" value="1"/>
</dbReference>
<dbReference type="InterPro" id="IPR049326">
    <property type="entry name" value="Rhodopsin_dom_fungi"/>
</dbReference>
<dbReference type="GO" id="GO:0016020">
    <property type="term" value="C:membrane"/>
    <property type="evidence" value="ECO:0007669"/>
    <property type="project" value="UniProtKB-SubCell"/>
</dbReference>
<feature type="region of interest" description="Disordered" evidence="6">
    <location>
        <begin position="345"/>
        <end position="408"/>
    </location>
</feature>
<dbReference type="Proteomes" id="UP000001197">
    <property type="component" value="Chromosome 1"/>
</dbReference>
<dbReference type="InParanoid" id="A0A090CB92"/>
<feature type="transmembrane region" description="Helical" evidence="7">
    <location>
        <begin position="129"/>
        <end position="148"/>
    </location>
</feature>
<accession>A0A090CB92</accession>
<keyword evidence="3 7" id="KW-1133">Transmembrane helix</keyword>
<dbReference type="EMBL" id="FO904936">
    <property type="protein sequence ID" value="CDP22334.1"/>
    <property type="molecule type" value="Genomic_DNA"/>
</dbReference>
<dbReference type="Pfam" id="PF20684">
    <property type="entry name" value="Fung_rhodopsin"/>
    <property type="match status" value="1"/>
</dbReference>
<feature type="transmembrane region" description="Helical" evidence="7">
    <location>
        <begin position="95"/>
        <end position="117"/>
    </location>
</feature>
<evidence type="ECO:0000256" key="7">
    <source>
        <dbReference type="SAM" id="Phobius"/>
    </source>
</evidence>
<organism evidence="9 10">
    <name type="scientific">Podospora anserina (strain S / ATCC MYA-4624 / DSM 980 / FGSC 10383)</name>
    <name type="common">Pleurage anserina</name>
    <dbReference type="NCBI Taxonomy" id="515849"/>
    <lineage>
        <taxon>Eukaryota</taxon>
        <taxon>Fungi</taxon>
        <taxon>Dikarya</taxon>
        <taxon>Ascomycota</taxon>
        <taxon>Pezizomycotina</taxon>
        <taxon>Sordariomycetes</taxon>
        <taxon>Sordariomycetidae</taxon>
        <taxon>Sordariales</taxon>
        <taxon>Podosporaceae</taxon>
        <taxon>Podospora</taxon>
        <taxon>Podospora anserina</taxon>
    </lineage>
</organism>
<evidence type="ECO:0000256" key="2">
    <source>
        <dbReference type="ARBA" id="ARBA00022692"/>
    </source>
</evidence>
<keyword evidence="2 7" id="KW-0812">Transmembrane</keyword>